<feature type="chain" id="PRO_5032678805" evidence="1">
    <location>
        <begin position="19"/>
        <end position="237"/>
    </location>
</feature>
<evidence type="ECO:0000256" key="1">
    <source>
        <dbReference type="SAM" id="SignalP"/>
    </source>
</evidence>
<dbReference type="Proteomes" id="UP000570474">
    <property type="component" value="Unassembled WGS sequence"/>
</dbReference>
<keyword evidence="3" id="KW-1185">Reference proteome</keyword>
<dbReference type="EMBL" id="JABAIA010000003">
    <property type="protein sequence ID" value="NLR67378.1"/>
    <property type="molecule type" value="Genomic_DNA"/>
</dbReference>
<protein>
    <submittedName>
        <fullName evidence="2">Uncharacterized protein</fullName>
    </submittedName>
</protein>
<accession>A0A847S2R5</accession>
<evidence type="ECO:0000313" key="2">
    <source>
        <dbReference type="EMBL" id="NLR67378.1"/>
    </source>
</evidence>
<organism evidence="2 3">
    <name type="scientific">Chitinophaga varians</name>
    <dbReference type="NCBI Taxonomy" id="2202339"/>
    <lineage>
        <taxon>Bacteria</taxon>
        <taxon>Pseudomonadati</taxon>
        <taxon>Bacteroidota</taxon>
        <taxon>Chitinophagia</taxon>
        <taxon>Chitinophagales</taxon>
        <taxon>Chitinophagaceae</taxon>
        <taxon>Chitinophaga</taxon>
    </lineage>
</organism>
<evidence type="ECO:0000313" key="3">
    <source>
        <dbReference type="Proteomes" id="UP000570474"/>
    </source>
</evidence>
<dbReference type="RefSeq" id="WP_168873343.1">
    <property type="nucleotide sequence ID" value="NZ_JABAIA010000003.1"/>
</dbReference>
<reference evidence="2 3" key="1">
    <citation type="submission" date="2020-04" db="EMBL/GenBank/DDBJ databases">
        <authorList>
            <person name="Yin C."/>
        </authorList>
    </citation>
    <scope>NUCLEOTIDE SEQUENCE [LARGE SCALE GENOMIC DNA]</scope>
    <source>
        <strain evidence="2 3">Ae27</strain>
    </source>
</reference>
<dbReference type="AlphaFoldDB" id="A0A847S2R5"/>
<name>A0A847S2R5_9BACT</name>
<keyword evidence="1" id="KW-0732">Signal</keyword>
<feature type="signal peptide" evidence="1">
    <location>
        <begin position="1"/>
        <end position="18"/>
    </location>
</feature>
<proteinExistence type="predicted"/>
<comment type="caution">
    <text evidence="2">The sequence shown here is derived from an EMBL/GenBank/DDBJ whole genome shotgun (WGS) entry which is preliminary data.</text>
</comment>
<gene>
    <name evidence="2" type="ORF">HGH92_23945</name>
</gene>
<sequence length="237" mass="25756">MKLPYLLCCCLVILGARAYGQNIDILRKSDTFERKGKHRDFVYWNNPADTAGLEYVATLSSKGSAMGGSSLCEIWSHAGNRSARLGSNVFIFRSFTDSDSTKPELVLDLYLASEEALQRNAGREEKNVVYLFGNKGKEMSVKVNATQKDIPANGVLRFALPAGEELKLNKGGATGAWRNIRGEEGKAALYFSVSGPGLGGAVPPAGSMGISLNSGRITEMNPHFARMMMAVQQQRIK</sequence>